<evidence type="ECO:0000313" key="4">
    <source>
        <dbReference type="Proteomes" id="UP001295423"/>
    </source>
</evidence>
<dbReference type="EMBL" id="CAKOGP040000191">
    <property type="protein sequence ID" value="CAJ1931908.1"/>
    <property type="molecule type" value="Genomic_DNA"/>
</dbReference>
<protein>
    <submittedName>
        <fullName evidence="3">Uncharacterized protein</fullName>
    </submittedName>
</protein>
<feature type="compositionally biased region" description="Low complexity" evidence="1">
    <location>
        <begin position="304"/>
        <end position="318"/>
    </location>
</feature>
<feature type="compositionally biased region" description="Low complexity" evidence="1">
    <location>
        <begin position="188"/>
        <end position="225"/>
    </location>
</feature>
<feature type="region of interest" description="Disordered" evidence="1">
    <location>
        <begin position="650"/>
        <end position="676"/>
    </location>
</feature>
<name>A0AAD2CGU4_9STRA</name>
<feature type="compositionally biased region" description="Basic and acidic residues" evidence="1">
    <location>
        <begin position="280"/>
        <end position="293"/>
    </location>
</feature>
<evidence type="ECO:0000256" key="2">
    <source>
        <dbReference type="SAM" id="Phobius"/>
    </source>
</evidence>
<keyword evidence="2" id="KW-0812">Transmembrane</keyword>
<reference evidence="3" key="1">
    <citation type="submission" date="2023-08" db="EMBL/GenBank/DDBJ databases">
        <authorList>
            <person name="Audoor S."/>
            <person name="Bilcke G."/>
        </authorList>
    </citation>
    <scope>NUCLEOTIDE SEQUENCE</scope>
</reference>
<feature type="compositionally biased region" description="Low complexity" evidence="1">
    <location>
        <begin position="59"/>
        <end position="80"/>
    </location>
</feature>
<dbReference type="Proteomes" id="UP001295423">
    <property type="component" value="Unassembled WGS sequence"/>
</dbReference>
<gene>
    <name evidence="3" type="ORF">CYCCA115_LOCUS2602</name>
</gene>
<feature type="transmembrane region" description="Helical" evidence="2">
    <location>
        <begin position="683"/>
        <end position="704"/>
    </location>
</feature>
<keyword evidence="4" id="KW-1185">Reference proteome</keyword>
<accession>A0AAD2CGU4</accession>
<dbReference type="AlphaFoldDB" id="A0AAD2CGU4"/>
<keyword evidence="2" id="KW-1133">Transmembrane helix</keyword>
<organism evidence="3 4">
    <name type="scientific">Cylindrotheca closterium</name>
    <dbReference type="NCBI Taxonomy" id="2856"/>
    <lineage>
        <taxon>Eukaryota</taxon>
        <taxon>Sar</taxon>
        <taxon>Stramenopiles</taxon>
        <taxon>Ochrophyta</taxon>
        <taxon>Bacillariophyta</taxon>
        <taxon>Bacillariophyceae</taxon>
        <taxon>Bacillariophycidae</taxon>
        <taxon>Bacillariales</taxon>
        <taxon>Bacillariaceae</taxon>
        <taxon>Cylindrotheca</taxon>
    </lineage>
</organism>
<evidence type="ECO:0000256" key="1">
    <source>
        <dbReference type="SAM" id="MobiDB-lite"/>
    </source>
</evidence>
<feature type="region of interest" description="Disordered" evidence="1">
    <location>
        <begin position="1"/>
        <end position="329"/>
    </location>
</feature>
<feature type="compositionally biased region" description="Basic and acidic residues" evidence="1">
    <location>
        <begin position="40"/>
        <end position="56"/>
    </location>
</feature>
<feature type="transmembrane region" description="Helical" evidence="2">
    <location>
        <begin position="711"/>
        <end position="731"/>
    </location>
</feature>
<comment type="caution">
    <text evidence="3">The sequence shown here is derived from an EMBL/GenBank/DDBJ whole genome shotgun (WGS) entry which is preliminary data.</text>
</comment>
<feature type="compositionally biased region" description="Basic and acidic residues" evidence="1">
    <location>
        <begin position="651"/>
        <end position="673"/>
    </location>
</feature>
<feature type="compositionally biased region" description="Low complexity" evidence="1">
    <location>
        <begin position="257"/>
        <end position="279"/>
    </location>
</feature>
<sequence length="763" mass="81905">MASPSSIPPTKKQRGGSTPVSRNLPRGGRKTDVGIEADDAIARRRAELRRLAEQRNKKAASSSTARGRPAASASSNSRPPITSAADLMKPSANLTKTTRSRSAGRAPPPPPVARKLEFNNSSGKAVAVAPTMPAPGNISRAKSVPPRRPAAPPARAGSTKRGGGGAAAAADNRSQQLPPRRPAPVDPTTLLAKNTTTATTTTAAVTESSLSSKPTQQSLPPTTTTDSEPPLMVEEEEITSSSSKPFAAKTPATSAKMMPMEATPSMPTTTTTTEPSSTTSRRDRMKQLRDGLESPKTTASNKPTATTVEPSTTTTAATVNPLGSASNDRLEEELKKTEVERNEAFQKIKELEDKLTDISKSTILQQKQQKQQTPVQDMASLQEIMELYKKEGEEAAMQYAQSKLASTKQQAGFLTPMPSTPLSKSLSTVSQRVATPYPNRGIAAKGKAQPTDEDLERRFIHSFREAVNFVPHEFYGKVAIQGQSCVFFVRRPYGLREQNGIFELVSPTVLDAYAKRAHVGDPTTIEVAVGIPFDDSVLCLSGSMGVRYRITPTGAFESKPFVKEPLGSISFIDESANEQEYSLDQILQEALSVREQYCASMMTTALGFERRKPLPAAATEDGASVAASAAPKPEVADVAVDTSDMPIPKEIALDKTNKKEEKKPKESKPKPSDPEELPGAGDVLISFMGIVIKNIFGFIWWIFIGLPITTIRASIAITFAGVIVGMLYLYALQYHHEALLGGGNSFYYSSSASYHTNIAPGIL</sequence>
<evidence type="ECO:0000313" key="3">
    <source>
        <dbReference type="EMBL" id="CAJ1931908.1"/>
    </source>
</evidence>
<proteinExistence type="predicted"/>
<keyword evidence="2" id="KW-0472">Membrane</keyword>
<feature type="compositionally biased region" description="Polar residues" evidence="1">
    <location>
        <begin position="92"/>
        <end position="101"/>
    </location>
</feature>